<dbReference type="InterPro" id="IPR007863">
    <property type="entry name" value="Peptidase_M16_C"/>
</dbReference>
<feature type="domain" description="Peptidase M16 N-terminal" evidence="3">
    <location>
        <begin position="13"/>
        <end position="159"/>
    </location>
</feature>
<dbReference type="PANTHER" id="PTHR11851">
    <property type="entry name" value="METALLOPROTEASE"/>
    <property type="match status" value="1"/>
</dbReference>
<dbReference type="InterPro" id="IPR050361">
    <property type="entry name" value="MPP/UQCRC_Complex"/>
</dbReference>
<evidence type="ECO:0008006" key="7">
    <source>
        <dbReference type="Google" id="ProtNLM"/>
    </source>
</evidence>
<accession>A0A1G2R430</accession>
<evidence type="ECO:0000259" key="4">
    <source>
        <dbReference type="Pfam" id="PF05193"/>
    </source>
</evidence>
<dbReference type="GO" id="GO:0046872">
    <property type="term" value="F:metal ion binding"/>
    <property type="evidence" value="ECO:0007669"/>
    <property type="project" value="InterPro"/>
</dbReference>
<dbReference type="EMBL" id="MHTV01000007">
    <property type="protein sequence ID" value="OHA67573.1"/>
    <property type="molecule type" value="Genomic_DNA"/>
</dbReference>
<evidence type="ECO:0000313" key="5">
    <source>
        <dbReference type="EMBL" id="OHA67573.1"/>
    </source>
</evidence>
<comment type="similarity">
    <text evidence="1 2">Belongs to the peptidase M16 family.</text>
</comment>
<dbReference type="PROSITE" id="PS00143">
    <property type="entry name" value="INSULINASE"/>
    <property type="match status" value="1"/>
</dbReference>
<dbReference type="InterPro" id="IPR011249">
    <property type="entry name" value="Metalloenz_LuxS/M16"/>
</dbReference>
<dbReference type="GO" id="GO:0006508">
    <property type="term" value="P:proteolysis"/>
    <property type="evidence" value="ECO:0007669"/>
    <property type="project" value="InterPro"/>
</dbReference>
<feature type="domain" description="Peptidase M16 C-terminal" evidence="4">
    <location>
        <begin position="167"/>
        <end position="340"/>
    </location>
</feature>
<dbReference type="AlphaFoldDB" id="A0A1G2R430"/>
<dbReference type="GO" id="GO:0004222">
    <property type="term" value="F:metalloendopeptidase activity"/>
    <property type="evidence" value="ECO:0007669"/>
    <property type="project" value="InterPro"/>
</dbReference>
<sequence length="421" mass="47257">MLYQKILSNGLRVIVIPQQSTQAATVLVLVGTGSKYETKRISGISHFLEHMFFKGTLKRPTQLEVAEELDRVGGSFNAFTSAEYTGYYAKVNASHTDLALDWVSDILLHSLLPAKEVRKERGVIVEEINLYYDNPGSRVEEIWPELLYGDQPAGWNIAGDKETVSRMTRKNLVKYMQSQYTAANTVLCVAGNVDAAKVFALAGKLFSSLPSTLPAKKATVADVQAKPEVLLEFRKIDQTHIAFGARGFSLFHPHREAQDVLAVVLGGMMSSRLFTQVREKHGLAYSISTNSETNTDTGWLMTTAGIKNEYVEKAIKVIIEEYKRVKRDLISVAELEKAKEHEIGRHILQMESSSAQAEFFGMQELLERKILTPEELYGKIRKVTAEEIRELARVLFCPDRMNLALVGPYKDKEKILKLLNV</sequence>
<evidence type="ECO:0000256" key="2">
    <source>
        <dbReference type="RuleBase" id="RU004447"/>
    </source>
</evidence>
<proteinExistence type="inferred from homology"/>
<organism evidence="5 6">
    <name type="scientific">Candidatus Wildermuthbacteria bacterium RIFCSPHIGHO2_02_FULL_45_25</name>
    <dbReference type="NCBI Taxonomy" id="1802450"/>
    <lineage>
        <taxon>Bacteria</taxon>
        <taxon>Candidatus Wildermuthiibacteriota</taxon>
    </lineage>
</organism>
<evidence type="ECO:0000313" key="6">
    <source>
        <dbReference type="Proteomes" id="UP000178092"/>
    </source>
</evidence>
<reference evidence="5 6" key="1">
    <citation type="journal article" date="2016" name="Nat. Commun.">
        <title>Thousands of microbial genomes shed light on interconnected biogeochemical processes in an aquifer system.</title>
        <authorList>
            <person name="Anantharaman K."/>
            <person name="Brown C.T."/>
            <person name="Hug L.A."/>
            <person name="Sharon I."/>
            <person name="Castelle C.J."/>
            <person name="Probst A.J."/>
            <person name="Thomas B.C."/>
            <person name="Singh A."/>
            <person name="Wilkins M.J."/>
            <person name="Karaoz U."/>
            <person name="Brodie E.L."/>
            <person name="Williams K.H."/>
            <person name="Hubbard S.S."/>
            <person name="Banfield J.F."/>
        </authorList>
    </citation>
    <scope>NUCLEOTIDE SEQUENCE [LARGE SCALE GENOMIC DNA]</scope>
</reference>
<dbReference type="PANTHER" id="PTHR11851:SF49">
    <property type="entry name" value="MITOCHONDRIAL-PROCESSING PEPTIDASE SUBUNIT ALPHA"/>
    <property type="match status" value="1"/>
</dbReference>
<dbReference type="SUPFAM" id="SSF63411">
    <property type="entry name" value="LuxS/MPP-like metallohydrolase"/>
    <property type="match status" value="2"/>
</dbReference>
<dbReference type="Pfam" id="PF00675">
    <property type="entry name" value="Peptidase_M16"/>
    <property type="match status" value="1"/>
</dbReference>
<comment type="caution">
    <text evidence="5">The sequence shown here is derived from an EMBL/GenBank/DDBJ whole genome shotgun (WGS) entry which is preliminary data.</text>
</comment>
<dbReference type="InterPro" id="IPR001431">
    <property type="entry name" value="Pept_M16_Zn_BS"/>
</dbReference>
<name>A0A1G2R430_9BACT</name>
<evidence type="ECO:0000256" key="1">
    <source>
        <dbReference type="ARBA" id="ARBA00007261"/>
    </source>
</evidence>
<dbReference type="Pfam" id="PF05193">
    <property type="entry name" value="Peptidase_M16_C"/>
    <property type="match status" value="1"/>
</dbReference>
<dbReference type="InterPro" id="IPR011765">
    <property type="entry name" value="Pept_M16_N"/>
</dbReference>
<evidence type="ECO:0000259" key="3">
    <source>
        <dbReference type="Pfam" id="PF00675"/>
    </source>
</evidence>
<dbReference type="Gene3D" id="3.30.830.10">
    <property type="entry name" value="Metalloenzyme, LuxS/M16 peptidase-like"/>
    <property type="match status" value="2"/>
</dbReference>
<gene>
    <name evidence="5" type="ORF">A3C04_00945</name>
</gene>
<dbReference type="Proteomes" id="UP000178092">
    <property type="component" value="Unassembled WGS sequence"/>
</dbReference>
<protein>
    <recommendedName>
        <fullName evidence="7">Peptidase M16</fullName>
    </recommendedName>
</protein>